<proteinExistence type="predicted"/>
<dbReference type="Proteomes" id="UP001497497">
    <property type="component" value="Unassembled WGS sequence"/>
</dbReference>
<dbReference type="AlphaFoldDB" id="A0AAV2I2N0"/>
<evidence type="ECO:0000313" key="1">
    <source>
        <dbReference type="EMBL" id="CAL1538570.1"/>
    </source>
</evidence>
<gene>
    <name evidence="1" type="ORF">GSLYS_00012391001</name>
</gene>
<accession>A0AAV2I2N0</accession>
<dbReference type="EMBL" id="CAXITT010000304">
    <property type="protein sequence ID" value="CAL1538570.1"/>
    <property type="molecule type" value="Genomic_DNA"/>
</dbReference>
<protein>
    <submittedName>
        <fullName evidence="1">Uncharacterized protein</fullName>
    </submittedName>
</protein>
<organism evidence="1 2">
    <name type="scientific">Lymnaea stagnalis</name>
    <name type="common">Great pond snail</name>
    <name type="synonym">Helix stagnalis</name>
    <dbReference type="NCBI Taxonomy" id="6523"/>
    <lineage>
        <taxon>Eukaryota</taxon>
        <taxon>Metazoa</taxon>
        <taxon>Spiralia</taxon>
        <taxon>Lophotrochozoa</taxon>
        <taxon>Mollusca</taxon>
        <taxon>Gastropoda</taxon>
        <taxon>Heterobranchia</taxon>
        <taxon>Euthyneura</taxon>
        <taxon>Panpulmonata</taxon>
        <taxon>Hygrophila</taxon>
        <taxon>Lymnaeoidea</taxon>
        <taxon>Lymnaeidae</taxon>
        <taxon>Lymnaea</taxon>
    </lineage>
</organism>
<comment type="caution">
    <text evidence="1">The sequence shown here is derived from an EMBL/GenBank/DDBJ whole genome shotgun (WGS) entry which is preliminary data.</text>
</comment>
<reference evidence="1 2" key="1">
    <citation type="submission" date="2024-04" db="EMBL/GenBank/DDBJ databases">
        <authorList>
            <consortium name="Genoscope - CEA"/>
            <person name="William W."/>
        </authorList>
    </citation>
    <scope>NUCLEOTIDE SEQUENCE [LARGE SCALE GENOMIC DNA]</scope>
</reference>
<evidence type="ECO:0000313" key="2">
    <source>
        <dbReference type="Proteomes" id="UP001497497"/>
    </source>
</evidence>
<name>A0AAV2I2N0_LYMST</name>
<keyword evidence="2" id="KW-1185">Reference proteome</keyword>
<sequence>MNSVVHPSILGTMWMAHNKEPITTLWKSPLFALVLVASFLQSSDQMMSRLSDVKHGWFGHQYTLICFKANPPWPRCFNLRNMSDESIIERAGLSKNAMLTTELTVTFSAPKEKVDICGKQQLLDEVMPFTLERGAPIKYSLLEKGAEIYRRQPTVSWDAKPELLYTLIFWDAGLFKVRGWFYNIRLSGGDLKGFINIPYYPPANPISTVNPILILLLQQRASVTSMTSDIMQTCVAYGPTPEAADKCRSKLIEWMQNGLTLIGLQAYYTSRTSMYERYRACTEGYMCCTTCLEIFNSFGAGNLPEMLFLGKIKMKLDFYVNLRFTGVTNQIVETECCELPLPLPMFEFRPRPGDNARVASIGQISPSLSNVLMTLEVAGSSAAFQDQGTLYSVIVVDVHGSTFKRYPVVLNTFGNFKYPAMNSTLVTESVAYRPPNPANASQVYILLFSHQRQYKGITNDGPCYSPLTQMATDCSDFDRLPRDFVLRSVSWFFAGFDLFKVNYDHTVRKLDCENYFISSVKCPETDFRVELDLPYVIGRVD</sequence>